<protein>
    <submittedName>
        <fullName evidence="6">Flavone 6-hydroxylase</fullName>
    </submittedName>
</protein>
<dbReference type="GO" id="GO:0005506">
    <property type="term" value="F:iron ion binding"/>
    <property type="evidence" value="ECO:0007669"/>
    <property type="project" value="InterPro"/>
</dbReference>
<dbReference type="Gene3D" id="1.10.630.10">
    <property type="entry name" value="Cytochrome P450"/>
    <property type="match status" value="1"/>
</dbReference>
<evidence type="ECO:0000256" key="1">
    <source>
        <dbReference type="ARBA" id="ARBA00022617"/>
    </source>
</evidence>
<sequence>MLVSNWEIAKEIFTTHDVNVSYRPKYLAAKILGHNYASFTFAPYGPYWRGIRKIISLELFSSSRLEKFKYVREFELENSIKNILDLWREKRDVDGKVLVEMKNWFWELNMNTVLRMVAGKRYTRAMDGEDEGEMKKRRVIMREWFHYLGQFVMGDALPFLGWLDIGGYEKTMKRVASDIDSMVGKWLDEHRQQKTSGDITDVKDFIDVMLQVIKADDLAEYDVDTVIKATCTMLHVVLATLLQNFEMSTANDAQVDMTESPGLTNAKATPLEVLFVPRLHETQD</sequence>
<dbReference type="EMBL" id="PKPP01012282">
    <property type="protein sequence ID" value="PWA42630.1"/>
    <property type="molecule type" value="Genomic_DNA"/>
</dbReference>
<keyword evidence="3" id="KW-0560">Oxidoreductase</keyword>
<keyword evidence="4" id="KW-0408">Iron</keyword>
<dbReference type="GO" id="GO:0020037">
    <property type="term" value="F:heme binding"/>
    <property type="evidence" value="ECO:0007669"/>
    <property type="project" value="InterPro"/>
</dbReference>
<dbReference type="InterPro" id="IPR050651">
    <property type="entry name" value="Plant_Cytochrome_P450_Monoox"/>
</dbReference>
<evidence type="ECO:0000256" key="5">
    <source>
        <dbReference type="ARBA" id="ARBA00023033"/>
    </source>
</evidence>
<dbReference type="PANTHER" id="PTHR47947">
    <property type="entry name" value="CYTOCHROME P450 82C3-RELATED"/>
    <property type="match status" value="1"/>
</dbReference>
<dbReference type="Pfam" id="PF00067">
    <property type="entry name" value="p450"/>
    <property type="match status" value="1"/>
</dbReference>
<dbReference type="InterPro" id="IPR001128">
    <property type="entry name" value="Cyt_P450"/>
</dbReference>
<dbReference type="InterPro" id="IPR036396">
    <property type="entry name" value="Cyt_P450_sf"/>
</dbReference>
<keyword evidence="2" id="KW-0479">Metal-binding</keyword>
<dbReference type="SUPFAM" id="SSF48264">
    <property type="entry name" value="Cytochrome P450"/>
    <property type="match status" value="2"/>
</dbReference>
<dbReference type="SMR" id="A0A2U1L0Y9"/>
<evidence type="ECO:0000313" key="6">
    <source>
        <dbReference type="EMBL" id="PWA42630.1"/>
    </source>
</evidence>
<accession>A0A2U1L0Y9</accession>
<gene>
    <name evidence="6" type="ORF">CTI12_AA543250</name>
</gene>
<keyword evidence="7" id="KW-1185">Reference proteome</keyword>
<dbReference type="Proteomes" id="UP000245207">
    <property type="component" value="Unassembled WGS sequence"/>
</dbReference>
<dbReference type="OrthoDB" id="2789670at2759"/>
<dbReference type="GO" id="GO:0016705">
    <property type="term" value="F:oxidoreductase activity, acting on paired donors, with incorporation or reduction of molecular oxygen"/>
    <property type="evidence" value="ECO:0007669"/>
    <property type="project" value="InterPro"/>
</dbReference>
<organism evidence="6 7">
    <name type="scientific">Artemisia annua</name>
    <name type="common">Sweet wormwood</name>
    <dbReference type="NCBI Taxonomy" id="35608"/>
    <lineage>
        <taxon>Eukaryota</taxon>
        <taxon>Viridiplantae</taxon>
        <taxon>Streptophyta</taxon>
        <taxon>Embryophyta</taxon>
        <taxon>Tracheophyta</taxon>
        <taxon>Spermatophyta</taxon>
        <taxon>Magnoliopsida</taxon>
        <taxon>eudicotyledons</taxon>
        <taxon>Gunneridae</taxon>
        <taxon>Pentapetalae</taxon>
        <taxon>asterids</taxon>
        <taxon>campanulids</taxon>
        <taxon>Asterales</taxon>
        <taxon>Asteraceae</taxon>
        <taxon>Asteroideae</taxon>
        <taxon>Anthemideae</taxon>
        <taxon>Artemisiinae</taxon>
        <taxon>Artemisia</taxon>
    </lineage>
</organism>
<evidence type="ECO:0000256" key="4">
    <source>
        <dbReference type="ARBA" id="ARBA00023004"/>
    </source>
</evidence>
<name>A0A2U1L0Y9_ARTAN</name>
<evidence type="ECO:0000256" key="2">
    <source>
        <dbReference type="ARBA" id="ARBA00022723"/>
    </source>
</evidence>
<proteinExistence type="predicted"/>
<evidence type="ECO:0000313" key="7">
    <source>
        <dbReference type="Proteomes" id="UP000245207"/>
    </source>
</evidence>
<keyword evidence="1" id="KW-0349">Heme</keyword>
<dbReference type="AlphaFoldDB" id="A0A2U1L0Y9"/>
<dbReference type="PANTHER" id="PTHR47947:SF39">
    <property type="entry name" value="CYTOCHROME P450"/>
    <property type="match status" value="1"/>
</dbReference>
<dbReference type="STRING" id="35608.A0A2U1L0Y9"/>
<reference evidence="6 7" key="1">
    <citation type="journal article" date="2018" name="Mol. Plant">
        <title>The genome of Artemisia annua provides insight into the evolution of Asteraceae family and artemisinin biosynthesis.</title>
        <authorList>
            <person name="Shen Q."/>
            <person name="Zhang L."/>
            <person name="Liao Z."/>
            <person name="Wang S."/>
            <person name="Yan T."/>
            <person name="Shi P."/>
            <person name="Liu M."/>
            <person name="Fu X."/>
            <person name="Pan Q."/>
            <person name="Wang Y."/>
            <person name="Lv Z."/>
            <person name="Lu X."/>
            <person name="Zhang F."/>
            <person name="Jiang W."/>
            <person name="Ma Y."/>
            <person name="Chen M."/>
            <person name="Hao X."/>
            <person name="Li L."/>
            <person name="Tang Y."/>
            <person name="Lv G."/>
            <person name="Zhou Y."/>
            <person name="Sun X."/>
            <person name="Brodelius P.E."/>
            <person name="Rose J.K.C."/>
            <person name="Tang K."/>
        </authorList>
    </citation>
    <scope>NUCLEOTIDE SEQUENCE [LARGE SCALE GENOMIC DNA]</scope>
    <source>
        <strain evidence="7">cv. Huhao1</strain>
        <tissue evidence="6">Leaf</tissue>
    </source>
</reference>
<comment type="caution">
    <text evidence="6">The sequence shown here is derived from an EMBL/GenBank/DDBJ whole genome shotgun (WGS) entry which is preliminary data.</text>
</comment>
<dbReference type="GO" id="GO:0004497">
    <property type="term" value="F:monooxygenase activity"/>
    <property type="evidence" value="ECO:0007669"/>
    <property type="project" value="UniProtKB-KW"/>
</dbReference>
<evidence type="ECO:0000256" key="3">
    <source>
        <dbReference type="ARBA" id="ARBA00023002"/>
    </source>
</evidence>
<keyword evidence="5" id="KW-0503">Monooxygenase</keyword>